<reference evidence="1" key="1">
    <citation type="journal article" date="2017" name="Front. Microbiol.">
        <title>Genome Characterization of the First Mimiviruses of Lineage C Isolated in Brazil.</title>
        <authorList>
            <person name="Assis F.L."/>
            <person name="Franco-Luiz A.P.M."/>
            <person name="Dos Santos R.N."/>
            <person name="Campos F.S."/>
            <person name="Dornas F.P."/>
            <person name="Borato P.V.M."/>
            <person name="Franco A.C."/>
            <person name="Abrahao J.S."/>
            <person name="Colson P."/>
            <person name="Scola B."/>
        </authorList>
    </citation>
    <scope>NUCLEOTIDE SEQUENCE [LARGE SCALE GENOMIC DNA]</scope>
</reference>
<dbReference type="EMBL" id="MG602507">
    <property type="protein sequence ID" value="AVG46000.1"/>
    <property type="molecule type" value="Genomic_DNA"/>
</dbReference>
<dbReference type="Proteomes" id="UP000280369">
    <property type="component" value="Segment"/>
</dbReference>
<evidence type="ECO:0000313" key="1">
    <source>
        <dbReference type="EMBL" id="AVG46000.1"/>
    </source>
</evidence>
<sequence length="54" mass="6531">MDIELPNNSDEQLIFLLMNTVKELRKRKFNINKYIDDNTSNKIKHNIYNNSLNY</sequence>
<organism evidence="1">
    <name type="scientific">Acanthamoeba polyphaga mimivirus</name>
    <name type="common">APMV</name>
    <dbReference type="NCBI Taxonomy" id="212035"/>
    <lineage>
        <taxon>Viruses</taxon>
        <taxon>Varidnaviria</taxon>
        <taxon>Bamfordvirae</taxon>
        <taxon>Nucleocytoviricota</taxon>
        <taxon>Megaviricetes</taxon>
        <taxon>Imitervirales</taxon>
        <taxon>Mimiviridae</taxon>
        <taxon>Megamimivirinae</taxon>
        <taxon>Mimivirus</taxon>
        <taxon>Mimivirus bradfordmassiliense</taxon>
    </lineage>
</organism>
<dbReference type="Proteomes" id="UP000279644">
    <property type="component" value="Segment"/>
</dbReference>
<dbReference type="EMBL" id="MG602508">
    <property type="protein sequence ID" value="AVG47101.1"/>
    <property type="molecule type" value="Genomic_DNA"/>
</dbReference>
<accession>A0A2L2DIM7</accession>
<proteinExistence type="predicted"/>
<name>A0A2L2DIM7_MIMIV</name>
<organismHost>
    <name type="scientific">Acanthamoeba polyphaga</name>
    <name type="common">Amoeba</name>
    <dbReference type="NCBI Taxonomy" id="5757"/>
</organismHost>
<protein>
    <submittedName>
        <fullName evidence="1">Uncharacterized protein</fullName>
    </submittedName>
</protein>